<sequence>MGRKSRLKKERRGLEQHGLIERTANTLLLFGEHNQSIYRFFQEEWQADALARGEVWLSTLEACRAYEDPEQGDPEEAYETYNSGYAVGGSNDPGFVEVARRSGVYIGPGCSNITLSNNTMKTILPDAYVLCTTTEFSPEKLSETFGRYCVEVTNPKDFFVLISESLEKSKKIKEAAAGKVIYKDRSYTGMESPPGRIGFVKPPDLYATQREFRLLWVPENSSGLAPFLLKCPEAAHFCKRIV</sequence>
<protein>
    <submittedName>
        <fullName evidence="1">Uncharacterized protein</fullName>
    </submittedName>
</protein>
<dbReference type="EMBL" id="CP162515">
    <property type="protein sequence ID" value="XDH89596.1"/>
    <property type="molecule type" value="Genomic_DNA"/>
</dbReference>
<reference evidence="1" key="1">
    <citation type="submission" date="2024-07" db="EMBL/GenBank/DDBJ databases">
        <authorList>
            <person name="Jiang Y."/>
            <person name="Qin Q."/>
        </authorList>
    </citation>
    <scope>NUCLEOTIDE SEQUENCE</scope>
    <source>
        <strain evidence="1">SD03</strain>
    </source>
</reference>
<accession>A0AB39AWC4</accession>
<evidence type="ECO:0000313" key="1">
    <source>
        <dbReference type="EMBL" id="XDH89596.1"/>
    </source>
</evidence>
<proteinExistence type="predicted"/>
<dbReference type="RefSeq" id="WP_013463213.1">
    <property type="nucleotide sequence ID" value="NZ_CP162515.1"/>
</dbReference>
<organism evidence="1">
    <name type="scientific">Pseudoalteromonas sp. SD03</name>
    <dbReference type="NCBI Taxonomy" id="3231719"/>
    <lineage>
        <taxon>Bacteria</taxon>
        <taxon>Pseudomonadati</taxon>
        <taxon>Pseudomonadota</taxon>
        <taxon>Gammaproteobacteria</taxon>
        <taxon>Alteromonadales</taxon>
        <taxon>Pseudoalteromonadaceae</taxon>
        <taxon>Pseudoalteromonas</taxon>
    </lineage>
</organism>
<name>A0AB39AWC4_9GAMM</name>
<dbReference type="AlphaFoldDB" id="A0AB39AWC4"/>
<gene>
    <name evidence="1" type="ORF">ABZP26_16860</name>
</gene>